<protein>
    <submittedName>
        <fullName evidence="1">Polysaccharide deacetylase</fullName>
    </submittedName>
</protein>
<dbReference type="STRING" id="36856.ATB98_06440"/>
<dbReference type="InterPro" id="IPR049591">
    <property type="entry name" value="CE4_u4-like"/>
</dbReference>
<evidence type="ECO:0000313" key="1">
    <source>
        <dbReference type="EMBL" id="OAP42043.1"/>
    </source>
</evidence>
<reference evidence="1 2" key="1">
    <citation type="submission" date="2015-11" db="EMBL/GenBank/DDBJ databases">
        <title>Ensifer anhuiense sp. nov., an effective nitrogen fixation bacterium with Glycine soja.</title>
        <authorList>
            <person name="Yan H."/>
            <person name="Chen W."/>
        </authorList>
    </citation>
    <scope>NUCLEOTIDE SEQUENCE [LARGE SCALE GENOMIC DNA]</scope>
    <source>
        <strain evidence="1 2">LMG 7837</strain>
    </source>
</reference>
<dbReference type="CDD" id="cd10928">
    <property type="entry name" value="CE4_u4"/>
    <property type="match status" value="1"/>
</dbReference>
<dbReference type="OrthoDB" id="6086702at2"/>
<dbReference type="Proteomes" id="UP000078507">
    <property type="component" value="Unassembled WGS sequence"/>
</dbReference>
<sequence length="256" mass="28583">MTAASIWQPLVDALDRRRTAGEVVDFWLRDDDAIEPTGALNRLLELTERFSVPATLAVIPAHTDERLSDRLRARGDIEVAVHGWSHQSHAPAGEKNQELGAHRPREAVVEELRSGFVRLAGLYPAHFVPLLVPPWNRIEPNFIGELPTIGFRALSVFGPEASGKNAALFRRAEIKVINTHVDVMDWRGTRGCRDHAAIVADTVRRIDQLGEGGTVGILTHHLVHDESVWAFLSTLFEFTAAHPACRWRKVVDLIDR</sequence>
<evidence type="ECO:0000313" key="2">
    <source>
        <dbReference type="Proteomes" id="UP000078507"/>
    </source>
</evidence>
<keyword evidence="2" id="KW-1185">Reference proteome</keyword>
<dbReference type="EMBL" id="LNQB01000083">
    <property type="protein sequence ID" value="OAP42043.1"/>
    <property type="molecule type" value="Genomic_DNA"/>
</dbReference>
<dbReference type="InterPro" id="IPR011330">
    <property type="entry name" value="Glyco_hydro/deAcase_b/a-brl"/>
</dbReference>
<comment type="caution">
    <text evidence="1">The sequence shown here is derived from an EMBL/GenBank/DDBJ whole genome shotgun (WGS) entry which is preliminary data.</text>
</comment>
<gene>
    <name evidence="1" type="ORF">ATB98_06440</name>
</gene>
<dbReference type="Gene3D" id="3.20.20.370">
    <property type="entry name" value="Glycoside hydrolase/deacetylase"/>
    <property type="match status" value="1"/>
</dbReference>
<organism evidence="1 2">
    <name type="scientific">Sinorhizobium saheli</name>
    <dbReference type="NCBI Taxonomy" id="36856"/>
    <lineage>
        <taxon>Bacteria</taxon>
        <taxon>Pseudomonadati</taxon>
        <taxon>Pseudomonadota</taxon>
        <taxon>Alphaproteobacteria</taxon>
        <taxon>Hyphomicrobiales</taxon>
        <taxon>Rhizobiaceae</taxon>
        <taxon>Sinorhizobium/Ensifer group</taxon>
        <taxon>Sinorhizobium</taxon>
    </lineage>
</organism>
<dbReference type="SUPFAM" id="SSF88713">
    <property type="entry name" value="Glycoside hydrolase/deacetylase"/>
    <property type="match status" value="1"/>
</dbReference>
<dbReference type="RefSeq" id="WP_066876840.1">
    <property type="nucleotide sequence ID" value="NZ_LNQB01000083.1"/>
</dbReference>
<dbReference type="GO" id="GO:0005975">
    <property type="term" value="P:carbohydrate metabolic process"/>
    <property type="evidence" value="ECO:0007669"/>
    <property type="project" value="InterPro"/>
</dbReference>
<accession>A0A178Y4V1</accession>
<proteinExistence type="predicted"/>
<name>A0A178Y4V1_SINSA</name>
<dbReference type="AlphaFoldDB" id="A0A178Y4V1"/>